<dbReference type="RefSeq" id="WP_133337984.1">
    <property type="nucleotide sequence ID" value="NZ_JAVGVR010000001.1"/>
</dbReference>
<proteinExistence type="predicted"/>
<evidence type="ECO:0000313" key="1">
    <source>
        <dbReference type="EMBL" id="MDQ6599248.1"/>
    </source>
</evidence>
<keyword evidence="4" id="KW-1185">Reference proteome</keyword>
<evidence type="ECO:0000313" key="4">
    <source>
        <dbReference type="Proteomes" id="UP001178888"/>
    </source>
</evidence>
<reference evidence="1" key="2">
    <citation type="submission" date="2023-08" db="EMBL/GenBank/DDBJ databases">
        <title>Nitrogen cycling bacteria in agricultural field soils.</title>
        <authorList>
            <person name="Jang J."/>
        </authorList>
    </citation>
    <scope>NUCLEOTIDE SEQUENCE</scope>
    <source>
        <strain evidence="1">PS3-36</strain>
    </source>
</reference>
<reference evidence="2 3" key="1">
    <citation type="submission" date="2019-03" db="EMBL/GenBank/DDBJ databases">
        <title>Bacillus niacini sp. nov. a Nicotinate-Metabolizing Mesophile Isolated from Soil.</title>
        <authorList>
            <person name="Zhang G."/>
        </authorList>
    </citation>
    <scope>NUCLEOTIDE SEQUENCE [LARGE SCALE GENOMIC DNA]</scope>
    <source>
        <strain evidence="2 3">WN066</strain>
    </source>
</reference>
<evidence type="ECO:0000313" key="3">
    <source>
        <dbReference type="Proteomes" id="UP000295132"/>
    </source>
</evidence>
<dbReference type="Proteomes" id="UP000295132">
    <property type="component" value="Unassembled WGS sequence"/>
</dbReference>
<comment type="caution">
    <text evidence="2">The sequence shown here is derived from an EMBL/GenBank/DDBJ whole genome shotgun (WGS) entry which is preliminary data.</text>
</comment>
<dbReference type="AlphaFoldDB" id="A0A4R5VN90"/>
<protein>
    <submittedName>
        <fullName evidence="2">Uncharacterized protein</fullName>
    </submittedName>
</protein>
<sequence>MPEMTKFHHRQVVVNTYVDEELVKRDGFWFEDIIMNGSILAFRKEGKTVNVIELPDGIELKTEAVFKNYYSLNIENKKIEIYFP</sequence>
<dbReference type="Proteomes" id="UP001178888">
    <property type="component" value="Unassembled WGS sequence"/>
</dbReference>
<dbReference type="EMBL" id="JAVGVR010000001">
    <property type="protein sequence ID" value="MDQ6599248.1"/>
    <property type="molecule type" value="Genomic_DNA"/>
</dbReference>
<dbReference type="EMBL" id="SMYO01000011">
    <property type="protein sequence ID" value="TDK58890.1"/>
    <property type="molecule type" value="Genomic_DNA"/>
</dbReference>
<organism evidence="2 3">
    <name type="scientific">Bacillus salipaludis</name>
    <dbReference type="NCBI Taxonomy" id="2547811"/>
    <lineage>
        <taxon>Bacteria</taxon>
        <taxon>Bacillati</taxon>
        <taxon>Bacillota</taxon>
        <taxon>Bacilli</taxon>
        <taxon>Bacillales</taxon>
        <taxon>Bacillaceae</taxon>
        <taxon>Bacillus</taxon>
    </lineage>
</organism>
<accession>A0A4R5VN90</accession>
<evidence type="ECO:0000313" key="2">
    <source>
        <dbReference type="EMBL" id="TDK58890.1"/>
    </source>
</evidence>
<gene>
    <name evidence="2" type="ORF">E2K98_22035</name>
    <name evidence="1" type="ORF">RCG21_23420</name>
</gene>
<name>A0A4R5VN90_9BACI</name>